<name>A0ABU1LD16_9FLAO</name>
<dbReference type="CDD" id="cd00483">
    <property type="entry name" value="HPPK"/>
    <property type="match status" value="1"/>
</dbReference>
<dbReference type="Pfam" id="PF01288">
    <property type="entry name" value="HPPK"/>
    <property type="match status" value="1"/>
</dbReference>
<evidence type="ECO:0000256" key="8">
    <source>
        <dbReference type="ARBA" id="ARBA00022840"/>
    </source>
</evidence>
<comment type="caution">
    <text evidence="14">The sequence shown here is derived from an EMBL/GenBank/DDBJ whole genome shotgun (WGS) entry which is preliminary data.</text>
</comment>
<dbReference type="GO" id="GO:0003848">
    <property type="term" value="F:2-amino-4-hydroxy-6-hydroxymethyldihydropteridine diphosphokinase activity"/>
    <property type="evidence" value="ECO:0007669"/>
    <property type="project" value="UniProtKB-EC"/>
</dbReference>
<dbReference type="InterPro" id="IPR000550">
    <property type="entry name" value="Hppk"/>
</dbReference>
<comment type="similarity">
    <text evidence="2">Belongs to the HPPK family.</text>
</comment>
<evidence type="ECO:0000256" key="5">
    <source>
        <dbReference type="ARBA" id="ARBA00022679"/>
    </source>
</evidence>
<evidence type="ECO:0000256" key="7">
    <source>
        <dbReference type="ARBA" id="ARBA00022777"/>
    </source>
</evidence>
<organism evidence="14 15">
    <name type="scientific">Chryseobacterium geocarposphaerae</name>
    <dbReference type="NCBI Taxonomy" id="1416776"/>
    <lineage>
        <taxon>Bacteria</taxon>
        <taxon>Pseudomonadati</taxon>
        <taxon>Bacteroidota</taxon>
        <taxon>Flavobacteriia</taxon>
        <taxon>Flavobacteriales</taxon>
        <taxon>Weeksellaceae</taxon>
        <taxon>Chryseobacterium group</taxon>
        <taxon>Chryseobacterium</taxon>
    </lineage>
</organism>
<feature type="domain" description="7,8-dihydro-6-hydroxymethylpterin-pyrophosphokinase" evidence="13">
    <location>
        <begin position="42"/>
        <end position="171"/>
    </location>
</feature>
<dbReference type="InterPro" id="IPR035907">
    <property type="entry name" value="Hppk_sf"/>
</dbReference>
<evidence type="ECO:0000313" key="14">
    <source>
        <dbReference type="EMBL" id="MDR6404621.1"/>
    </source>
</evidence>
<evidence type="ECO:0000256" key="10">
    <source>
        <dbReference type="ARBA" id="ARBA00029409"/>
    </source>
</evidence>
<reference evidence="14 15" key="1">
    <citation type="submission" date="2023-07" db="EMBL/GenBank/DDBJ databases">
        <title>Sorghum-associated microbial communities from plants grown in Nebraska, USA.</title>
        <authorList>
            <person name="Schachtman D."/>
        </authorList>
    </citation>
    <scope>NUCLEOTIDE SEQUENCE [LARGE SCALE GENOMIC DNA]</scope>
    <source>
        <strain evidence="14 15">DS1709</strain>
    </source>
</reference>
<evidence type="ECO:0000256" key="4">
    <source>
        <dbReference type="ARBA" id="ARBA00016218"/>
    </source>
</evidence>
<dbReference type="PANTHER" id="PTHR43071">
    <property type="entry name" value="2-AMINO-4-HYDROXY-6-HYDROXYMETHYLDIHYDROPTERIDINE PYROPHOSPHOKINASE"/>
    <property type="match status" value="1"/>
</dbReference>
<evidence type="ECO:0000256" key="1">
    <source>
        <dbReference type="ARBA" id="ARBA00005051"/>
    </source>
</evidence>
<keyword evidence="7" id="KW-0418">Kinase</keyword>
<evidence type="ECO:0000256" key="6">
    <source>
        <dbReference type="ARBA" id="ARBA00022741"/>
    </source>
</evidence>
<gene>
    <name evidence="14" type="ORF">J2781_001541</name>
</gene>
<protein>
    <recommendedName>
        <fullName evidence="4">2-amino-4-hydroxy-6-hydroxymethyldihydropteridine pyrophosphokinase</fullName>
        <ecNumber evidence="3">2.7.6.3</ecNumber>
    </recommendedName>
    <alternativeName>
        <fullName evidence="11">6-hydroxymethyl-7,8-dihydropterin pyrophosphokinase</fullName>
    </alternativeName>
    <alternativeName>
        <fullName evidence="12">7,8-dihydro-6-hydroxymethylpterin-pyrophosphokinase</fullName>
    </alternativeName>
</protein>
<dbReference type="NCBIfam" id="TIGR01498">
    <property type="entry name" value="folK"/>
    <property type="match status" value="1"/>
</dbReference>
<keyword evidence="8" id="KW-0067">ATP-binding</keyword>
<evidence type="ECO:0000256" key="11">
    <source>
        <dbReference type="ARBA" id="ARBA00029766"/>
    </source>
</evidence>
<keyword evidence="15" id="KW-1185">Reference proteome</keyword>
<keyword evidence="5 14" id="KW-0808">Transferase</keyword>
<accession>A0ABU1LD16</accession>
<comment type="function">
    <text evidence="10">Catalyzes the transfer of pyrophosphate from adenosine triphosphate (ATP) to 6-hydroxymethyl-7,8-dihydropterin, an enzymatic step in folate biosynthesis pathway.</text>
</comment>
<evidence type="ECO:0000259" key="13">
    <source>
        <dbReference type="Pfam" id="PF01288"/>
    </source>
</evidence>
<evidence type="ECO:0000313" key="15">
    <source>
        <dbReference type="Proteomes" id="UP001184853"/>
    </source>
</evidence>
<evidence type="ECO:0000256" key="9">
    <source>
        <dbReference type="ARBA" id="ARBA00022909"/>
    </source>
</evidence>
<dbReference type="Gene3D" id="3.30.70.560">
    <property type="entry name" value="7,8-Dihydro-6-hydroxymethylpterin-pyrophosphokinase HPPK"/>
    <property type="match status" value="1"/>
</dbReference>
<comment type="pathway">
    <text evidence="1">Cofactor biosynthesis; tetrahydrofolate biosynthesis; 2-amino-4-hydroxy-6-hydroxymethyl-7,8-dihydropteridine diphosphate from 7,8-dihydroneopterin triphosphate: step 4/4.</text>
</comment>
<evidence type="ECO:0000256" key="3">
    <source>
        <dbReference type="ARBA" id="ARBA00013253"/>
    </source>
</evidence>
<dbReference type="PANTHER" id="PTHR43071:SF1">
    <property type="entry name" value="2-AMINO-4-HYDROXY-6-HYDROXYMETHYLDIHYDROPTERIDINE PYROPHOSPHOKINASE"/>
    <property type="match status" value="1"/>
</dbReference>
<dbReference type="Proteomes" id="UP001184853">
    <property type="component" value="Unassembled WGS sequence"/>
</dbReference>
<evidence type="ECO:0000256" key="12">
    <source>
        <dbReference type="ARBA" id="ARBA00033413"/>
    </source>
</evidence>
<dbReference type="EC" id="2.7.6.3" evidence="3"/>
<sequence>MIKKKKNTAHNITIATIFASTFLKKLFINQSFSYMSQHKVVLLLGSNIGDQKKNLETALQKIKEGGNEILQISEFLTSEAVEFVSSNIFCNIASIILTSLSPIQLLDFVKSIEIEMGRSNDSRVTGGYADRVIDIDIVTYNELKFVSERLEIPHIKHLFEREFSKVLLKDLSE</sequence>
<keyword evidence="9" id="KW-0289">Folate biosynthesis</keyword>
<evidence type="ECO:0000256" key="2">
    <source>
        <dbReference type="ARBA" id="ARBA00005810"/>
    </source>
</evidence>
<dbReference type="SUPFAM" id="SSF55083">
    <property type="entry name" value="6-hydroxymethyl-7,8-dihydropterin pyrophosphokinase, HPPK"/>
    <property type="match status" value="1"/>
</dbReference>
<keyword evidence="6" id="KW-0547">Nucleotide-binding</keyword>
<dbReference type="EMBL" id="JAVDQS010000003">
    <property type="protein sequence ID" value="MDR6404621.1"/>
    <property type="molecule type" value="Genomic_DNA"/>
</dbReference>
<proteinExistence type="inferred from homology"/>